<dbReference type="PANTHER" id="PTHR12302:SF3">
    <property type="entry name" value="SERINE_THREONINE-PROTEIN KINASE 31"/>
    <property type="match status" value="1"/>
</dbReference>
<name>A0A1E7DQC2_9BACI</name>
<dbReference type="PROSITE" id="PS01123">
    <property type="entry name" value="TNASE_1"/>
    <property type="match status" value="1"/>
</dbReference>
<feature type="transmembrane region" description="Helical" evidence="5">
    <location>
        <begin position="51"/>
        <end position="69"/>
    </location>
</feature>
<keyword evidence="8" id="KW-1185">Reference proteome</keyword>
<dbReference type="STRING" id="1714016.BA724_04485"/>
<dbReference type="SMART" id="SM00318">
    <property type="entry name" value="SNc"/>
    <property type="match status" value="1"/>
</dbReference>
<protein>
    <recommendedName>
        <fullName evidence="6">TNase-like domain-containing protein</fullName>
    </recommendedName>
</protein>
<evidence type="ECO:0000259" key="6">
    <source>
        <dbReference type="PROSITE" id="PS50830"/>
    </source>
</evidence>
<keyword evidence="2" id="KW-0255">Endonuclease</keyword>
<evidence type="ECO:0000313" key="8">
    <source>
        <dbReference type="Proteomes" id="UP000095658"/>
    </source>
</evidence>
<evidence type="ECO:0000256" key="2">
    <source>
        <dbReference type="ARBA" id="ARBA00022759"/>
    </source>
</evidence>
<sequence length="367" mass="40450">MKIVKIILLAIAILFSLLLSVVSPWALIGLLLILLGIFAAGQKKPFVKRPIWLIIIGPIVSLILAMIFVQPPSETAQQQVQEQQKEKLEERDAKLAAAEKEAAETEKALEEKEKELASKEKELAQKEAETKKATEAAAEKEEAAKAVAVIEKDNGFIAATVLSVTDGDTIKVNMDGKEETIRLILVDTPETKHPQTGVQPLGKEASAFTTEQLSGKEVEIELGVEERDRYGRLLAYVYVGDKMFNKILVEEGLARVAVYPPNTKYLDELEVAQAAAKDKSIGIWEVENYATEDGYDATVYEPEPEPEPVVVEVEPEPEPVVEEPVAQVESFQNCTALRAVYPDGVPAGHPAYDSKHDRDKDNYACEN</sequence>
<dbReference type="GO" id="GO:0016787">
    <property type="term" value="F:hydrolase activity"/>
    <property type="evidence" value="ECO:0007669"/>
    <property type="project" value="UniProtKB-KW"/>
</dbReference>
<keyword evidence="5" id="KW-0812">Transmembrane</keyword>
<dbReference type="SMART" id="SM00894">
    <property type="entry name" value="Excalibur"/>
    <property type="match status" value="1"/>
</dbReference>
<dbReference type="Gene3D" id="2.40.50.90">
    <property type="match status" value="1"/>
</dbReference>
<feature type="domain" description="TNase-like" evidence="6">
    <location>
        <begin position="155"/>
        <end position="286"/>
    </location>
</feature>
<evidence type="ECO:0000256" key="3">
    <source>
        <dbReference type="ARBA" id="ARBA00022801"/>
    </source>
</evidence>
<dbReference type="EMBL" id="MAMP01000020">
    <property type="protein sequence ID" value="OES45271.1"/>
    <property type="molecule type" value="Genomic_DNA"/>
</dbReference>
<feature type="region of interest" description="Disordered" evidence="4">
    <location>
        <begin position="345"/>
        <end position="367"/>
    </location>
</feature>
<dbReference type="InterPro" id="IPR008613">
    <property type="entry name" value="Excalibur_Ca-bd_domain"/>
</dbReference>
<keyword evidence="3" id="KW-0378">Hydrolase</keyword>
<keyword evidence="5" id="KW-1133">Transmembrane helix</keyword>
<dbReference type="OrthoDB" id="4376109at2"/>
<dbReference type="PROSITE" id="PS50830">
    <property type="entry name" value="TNASE_3"/>
    <property type="match status" value="1"/>
</dbReference>
<comment type="caution">
    <text evidence="7">The sequence shown here is derived from an EMBL/GenBank/DDBJ whole genome shotgun (WGS) entry which is preliminary data.</text>
</comment>
<dbReference type="GO" id="GO:0003676">
    <property type="term" value="F:nucleic acid binding"/>
    <property type="evidence" value="ECO:0007669"/>
    <property type="project" value="InterPro"/>
</dbReference>
<keyword evidence="5" id="KW-0472">Membrane</keyword>
<dbReference type="InterPro" id="IPR035437">
    <property type="entry name" value="SNase_OB-fold_sf"/>
</dbReference>
<feature type="region of interest" description="Disordered" evidence="4">
    <location>
        <begin position="91"/>
        <end position="136"/>
    </location>
</feature>
<keyword evidence="1" id="KW-0540">Nuclease</keyword>
<dbReference type="SUPFAM" id="SSF50199">
    <property type="entry name" value="Staphylococcal nuclease"/>
    <property type="match status" value="1"/>
</dbReference>
<dbReference type="PROSITE" id="PS01284">
    <property type="entry name" value="TNASE_2"/>
    <property type="match status" value="1"/>
</dbReference>
<dbReference type="Pfam" id="PF00565">
    <property type="entry name" value="SNase"/>
    <property type="match status" value="1"/>
</dbReference>
<dbReference type="Pfam" id="PF05901">
    <property type="entry name" value="Excalibur"/>
    <property type="match status" value="1"/>
</dbReference>
<feature type="transmembrane region" description="Helical" evidence="5">
    <location>
        <begin position="6"/>
        <end position="39"/>
    </location>
</feature>
<proteinExistence type="predicted"/>
<gene>
    <name evidence="7" type="ORF">BA724_04485</name>
</gene>
<dbReference type="GO" id="GO:0004519">
    <property type="term" value="F:endonuclease activity"/>
    <property type="evidence" value="ECO:0007669"/>
    <property type="project" value="UniProtKB-KW"/>
</dbReference>
<dbReference type="InterPro" id="IPR016071">
    <property type="entry name" value="Staphylococal_nuclease_OB-fold"/>
</dbReference>
<accession>A0A1E7DQC2</accession>
<organism evidence="7 8">
    <name type="scientific">Domibacillus iocasae</name>
    <dbReference type="NCBI Taxonomy" id="1714016"/>
    <lineage>
        <taxon>Bacteria</taxon>
        <taxon>Bacillati</taxon>
        <taxon>Bacillota</taxon>
        <taxon>Bacilli</taxon>
        <taxon>Bacillales</taxon>
        <taxon>Bacillaceae</taxon>
        <taxon>Domibacillus</taxon>
    </lineage>
</organism>
<dbReference type="CDD" id="cd00175">
    <property type="entry name" value="SNc"/>
    <property type="match status" value="1"/>
</dbReference>
<dbReference type="Proteomes" id="UP000095658">
    <property type="component" value="Unassembled WGS sequence"/>
</dbReference>
<dbReference type="PANTHER" id="PTHR12302">
    <property type="entry name" value="EBNA2 BINDING PROTEIN P100"/>
    <property type="match status" value="1"/>
</dbReference>
<dbReference type="InterPro" id="IPR002071">
    <property type="entry name" value="Thermonucl_AS"/>
</dbReference>
<evidence type="ECO:0000256" key="4">
    <source>
        <dbReference type="SAM" id="MobiDB-lite"/>
    </source>
</evidence>
<dbReference type="RefSeq" id="WP_069938152.1">
    <property type="nucleotide sequence ID" value="NZ_MAMP01000020.1"/>
</dbReference>
<reference evidence="7 8" key="1">
    <citation type="submission" date="2016-06" db="EMBL/GenBank/DDBJ databases">
        <title>Domibacillus iocasae genome sequencing.</title>
        <authorList>
            <person name="Verma A."/>
            <person name="Pal Y."/>
            <person name="Ojha A.K."/>
            <person name="Krishnamurthi S."/>
        </authorList>
    </citation>
    <scope>NUCLEOTIDE SEQUENCE [LARGE SCALE GENOMIC DNA]</scope>
    <source>
        <strain evidence="7 8">DSM 29979</strain>
    </source>
</reference>
<evidence type="ECO:0000313" key="7">
    <source>
        <dbReference type="EMBL" id="OES45271.1"/>
    </source>
</evidence>
<evidence type="ECO:0000256" key="1">
    <source>
        <dbReference type="ARBA" id="ARBA00022722"/>
    </source>
</evidence>
<dbReference type="AlphaFoldDB" id="A0A1E7DQC2"/>
<feature type="compositionally biased region" description="Basic and acidic residues" evidence="4">
    <location>
        <begin position="352"/>
        <end position="367"/>
    </location>
</feature>
<evidence type="ECO:0000256" key="5">
    <source>
        <dbReference type="SAM" id="Phobius"/>
    </source>
</evidence>